<sequence>MNLLVPADPAPFTIINANGSSPFLLTGDHAGLAIPSALGDLGVGPADWSRHIAIDIGVREMGLELARLLDAPFIFQNYSRLVIDCNRDPARDDAIPASSDGTDIGGNQGLTETDRLARVTSIHAPYHSGISEMISARLAAGQETILLALHSFTPILDEMRRPWSVGVLHAAGRIDFAICLLNALRRLPIKVGDNAPYAMDETDYSMPFHALSNDLRYAEIEVRQDLISQGEGQSFWAAQLRDAMEEAWQRLT</sequence>
<dbReference type="AlphaFoldDB" id="A0A085K480"/>
<dbReference type="Pfam" id="PF05013">
    <property type="entry name" value="FGase"/>
    <property type="match status" value="1"/>
</dbReference>
<name>A0A085K480_SPHYA</name>
<evidence type="ECO:0000313" key="1">
    <source>
        <dbReference type="EMBL" id="AYO79010.1"/>
    </source>
</evidence>
<accession>A0A085K480</accession>
<dbReference type="Proteomes" id="UP000280708">
    <property type="component" value="Chromosome"/>
</dbReference>
<dbReference type="PIRSF" id="PIRSF029730">
    <property type="entry name" value="UCP029730"/>
    <property type="match status" value="1"/>
</dbReference>
<proteinExistence type="predicted"/>
<evidence type="ECO:0000313" key="2">
    <source>
        <dbReference type="Proteomes" id="UP000280708"/>
    </source>
</evidence>
<dbReference type="Gene3D" id="3.40.630.40">
    <property type="entry name" value="Zn-dependent exopeptidases"/>
    <property type="match status" value="1"/>
</dbReference>
<protein>
    <submittedName>
        <fullName evidence="1">N-formylglutamate amidohydrolase</fullName>
    </submittedName>
</protein>
<dbReference type="InterPro" id="IPR007709">
    <property type="entry name" value="N-FG_amidohydro"/>
</dbReference>
<dbReference type="SUPFAM" id="SSF53187">
    <property type="entry name" value="Zn-dependent exopeptidases"/>
    <property type="match status" value="1"/>
</dbReference>
<gene>
    <name evidence="1" type="ORF">EBF16_20265</name>
</gene>
<dbReference type="EMBL" id="CP033230">
    <property type="protein sequence ID" value="AYO79010.1"/>
    <property type="molecule type" value="Genomic_DNA"/>
</dbReference>
<reference evidence="1 2" key="1">
    <citation type="submission" date="2018-10" db="EMBL/GenBank/DDBJ databases">
        <title>Characterization and genome analysis of a novel bacterium Sphingobium yanoikuyae SJTF8 capable of degrading PAHs.</title>
        <authorList>
            <person name="Yin C."/>
            <person name="Xiong W."/>
            <person name="Liang R."/>
        </authorList>
    </citation>
    <scope>NUCLEOTIDE SEQUENCE [LARGE SCALE GENOMIC DNA]</scope>
    <source>
        <strain evidence="1 2">SJTF8</strain>
    </source>
</reference>
<keyword evidence="1" id="KW-0378">Hydrolase</keyword>
<dbReference type="InterPro" id="IPR011227">
    <property type="entry name" value="UCP029730"/>
</dbReference>
<dbReference type="RefSeq" id="WP_037509479.1">
    <property type="nucleotide sequence ID" value="NZ_CAIGKD010000014.1"/>
</dbReference>
<dbReference type="GO" id="GO:0016787">
    <property type="term" value="F:hydrolase activity"/>
    <property type="evidence" value="ECO:0007669"/>
    <property type="project" value="UniProtKB-KW"/>
</dbReference>
<organism evidence="1 2">
    <name type="scientific">Sphingobium yanoikuyae</name>
    <name type="common">Sphingomonas yanoikuyae</name>
    <dbReference type="NCBI Taxonomy" id="13690"/>
    <lineage>
        <taxon>Bacteria</taxon>
        <taxon>Pseudomonadati</taxon>
        <taxon>Pseudomonadota</taxon>
        <taxon>Alphaproteobacteria</taxon>
        <taxon>Sphingomonadales</taxon>
        <taxon>Sphingomonadaceae</taxon>
        <taxon>Sphingobium</taxon>
    </lineage>
</organism>